<accession>A0ABZ2A8H8</accession>
<feature type="region of interest" description="Disordered" evidence="8">
    <location>
        <begin position="1"/>
        <end position="190"/>
    </location>
</feature>
<dbReference type="Gene3D" id="3.40.710.10">
    <property type="entry name" value="DD-peptidase/beta-lactamase superfamily"/>
    <property type="match status" value="1"/>
</dbReference>
<name>A0ABZ2A8H8_STRNV</name>
<sequence length="673" mass="68649">MRSEALPAASAPAAGSDAAQAAGGALKSAPGAAEPDAAPATGVTPDEPGVDRKTAVFTALKPEGEEPSAGSEAAPKGDVAESGPEAKADSRTAAVDAPKSTPGAAEPDAAPAAPVDRKTAVFKALKPGGAGTPAGPEDDAAPAAGGAAKSVPGSAEPDAAPVDRKTAVLKALDSRPASKPAGSEAGAAAGVDQPTAMLKLPPQPAELPAERTSKFVPLRADEVRAPAQPAGGPVVEAERTRQQPMPPLPPLDLLAELTNKPAPPETPTRTVVRRVKIWTPLLVLALIIFAVVQAVRPLPTPSLKLTANSAYTFEGDKPALPWPGEGQGFMAATGLGTVDSFGEQKAVPIGSVAKAMTAYVVLQDKPLKPGAKGPSITVDAKAEEDGGLDAQGESTLNTVKEGDKLTQHDALAALMIPSANNIARLLARWDTGGSEEEFVKKMNDTAEELGMKNTKYTDPSGLDATTVSSAEDQVKLGQELVEIEALMDITKLPEWTDPSGKTWRNYNTLVPYDGALGIKTGSTTKAGGNLLFAAHKMVGDTDQLIVGAILGQHQAPIIDTVNAASKEVMRATQDELDGATIVKKGQVVGEVDNGLGTKVPLVAVEDVKAVGWSGLTVKLELTDGAKSVPQSAAAGTHIGTLTVGEGKSQVEVAVALQSDLAEASFLDKLTRVG</sequence>
<evidence type="ECO:0000256" key="1">
    <source>
        <dbReference type="ARBA" id="ARBA00007164"/>
    </source>
</evidence>
<evidence type="ECO:0000256" key="4">
    <source>
        <dbReference type="ARBA" id="ARBA00022960"/>
    </source>
</evidence>
<feature type="compositionally biased region" description="Low complexity" evidence="8">
    <location>
        <begin position="102"/>
        <end position="114"/>
    </location>
</feature>
<dbReference type="PRINTS" id="PR00725">
    <property type="entry name" value="DADACBPTASE1"/>
</dbReference>
<dbReference type="RefSeq" id="WP_329078145.1">
    <property type="nucleotide sequence ID" value="NZ_CP109495.1"/>
</dbReference>
<evidence type="ECO:0000256" key="2">
    <source>
        <dbReference type="ARBA" id="ARBA00022729"/>
    </source>
</evidence>
<evidence type="ECO:0000256" key="7">
    <source>
        <dbReference type="RuleBase" id="RU004016"/>
    </source>
</evidence>
<feature type="domain" description="Peptidase S11 D-alanyl-D-alanine carboxypeptidase A N-terminal" evidence="9">
    <location>
        <begin position="344"/>
        <end position="536"/>
    </location>
</feature>
<organism evidence="10 11">
    <name type="scientific">Streptomyces niveus</name>
    <name type="common">Streptomyces spheroides</name>
    <dbReference type="NCBI Taxonomy" id="193462"/>
    <lineage>
        <taxon>Bacteria</taxon>
        <taxon>Bacillati</taxon>
        <taxon>Actinomycetota</taxon>
        <taxon>Actinomycetes</taxon>
        <taxon>Kitasatosporales</taxon>
        <taxon>Streptomycetaceae</taxon>
        <taxon>Streptomyces</taxon>
    </lineage>
</organism>
<comment type="similarity">
    <text evidence="1 7">Belongs to the peptidase S11 family.</text>
</comment>
<keyword evidence="4" id="KW-0133">Cell shape</keyword>
<keyword evidence="2" id="KW-0732">Signal</keyword>
<evidence type="ECO:0000259" key="9">
    <source>
        <dbReference type="Pfam" id="PF00768"/>
    </source>
</evidence>
<keyword evidence="11" id="KW-1185">Reference proteome</keyword>
<dbReference type="InterPro" id="IPR018044">
    <property type="entry name" value="Peptidase_S11"/>
</dbReference>
<keyword evidence="3" id="KW-0378">Hydrolase</keyword>
<dbReference type="PANTHER" id="PTHR21581">
    <property type="entry name" value="D-ALANYL-D-ALANINE CARBOXYPEPTIDASE"/>
    <property type="match status" value="1"/>
</dbReference>
<protein>
    <recommendedName>
        <fullName evidence="9">Peptidase S11 D-alanyl-D-alanine carboxypeptidase A N-terminal domain-containing protein</fullName>
    </recommendedName>
</protein>
<feature type="region of interest" description="Disordered" evidence="8">
    <location>
        <begin position="225"/>
        <end position="247"/>
    </location>
</feature>
<dbReference type="InterPro" id="IPR012338">
    <property type="entry name" value="Beta-lactam/transpept-like"/>
</dbReference>
<dbReference type="Proteomes" id="UP001432209">
    <property type="component" value="Chromosome"/>
</dbReference>
<proteinExistence type="inferred from homology"/>
<evidence type="ECO:0000256" key="8">
    <source>
        <dbReference type="SAM" id="MobiDB-lite"/>
    </source>
</evidence>
<keyword evidence="5" id="KW-0573">Peptidoglycan synthesis</keyword>
<evidence type="ECO:0000256" key="5">
    <source>
        <dbReference type="ARBA" id="ARBA00022984"/>
    </source>
</evidence>
<reference evidence="10" key="1">
    <citation type="submission" date="2022-10" db="EMBL/GenBank/DDBJ databases">
        <title>The complete genomes of actinobacterial strains from the NBC collection.</title>
        <authorList>
            <person name="Joergensen T.S."/>
            <person name="Alvarez Arevalo M."/>
            <person name="Sterndorff E.B."/>
            <person name="Faurdal D."/>
            <person name="Vuksanovic O."/>
            <person name="Mourched A.-S."/>
            <person name="Charusanti P."/>
            <person name="Shaw S."/>
            <person name="Blin K."/>
            <person name="Weber T."/>
        </authorList>
    </citation>
    <scope>NUCLEOTIDE SEQUENCE</scope>
    <source>
        <strain evidence="10">NBC_01432</strain>
    </source>
</reference>
<dbReference type="EMBL" id="CP109495">
    <property type="protein sequence ID" value="WUX54511.1"/>
    <property type="molecule type" value="Genomic_DNA"/>
</dbReference>
<dbReference type="SUPFAM" id="SSF56601">
    <property type="entry name" value="beta-lactamase/transpeptidase-like"/>
    <property type="match status" value="1"/>
</dbReference>
<feature type="compositionally biased region" description="Low complexity" evidence="8">
    <location>
        <begin position="1"/>
        <end position="40"/>
    </location>
</feature>
<evidence type="ECO:0000256" key="6">
    <source>
        <dbReference type="ARBA" id="ARBA00023316"/>
    </source>
</evidence>
<evidence type="ECO:0000313" key="11">
    <source>
        <dbReference type="Proteomes" id="UP001432209"/>
    </source>
</evidence>
<dbReference type="Pfam" id="PF00768">
    <property type="entry name" value="Peptidase_S11"/>
    <property type="match status" value="1"/>
</dbReference>
<dbReference type="PANTHER" id="PTHR21581:SF33">
    <property type="entry name" value="D-ALANYL-D-ALANINE CARBOXYPEPTIDASE DACB"/>
    <property type="match status" value="1"/>
</dbReference>
<evidence type="ECO:0000313" key="10">
    <source>
        <dbReference type="EMBL" id="WUX54511.1"/>
    </source>
</evidence>
<evidence type="ECO:0000256" key="3">
    <source>
        <dbReference type="ARBA" id="ARBA00022801"/>
    </source>
</evidence>
<feature type="compositionally biased region" description="Low complexity" evidence="8">
    <location>
        <begin position="141"/>
        <end position="155"/>
    </location>
</feature>
<keyword evidence="6" id="KW-0961">Cell wall biogenesis/degradation</keyword>
<dbReference type="InterPro" id="IPR001967">
    <property type="entry name" value="Peptidase_S11_N"/>
</dbReference>
<gene>
    <name evidence="10" type="ORF">OG442_24815</name>
</gene>